<sequence>MGLEVLAYVPNIVGYIRIVLASCAFLLFQQPVWFTILYSISISLDGIDGYLARKLNQTSKFGAWFDVVIDLFSRGYLWCALFRSGYLVVMLEWLTFVCTHSRGENWRIPEENFPMLVKMVMANGFKGPLGIFAIGSLHILPLWMYGYESRMLTDVLTVPMWVQLTLIALLSVGRTICAAVELFYVKEYVSHLLHVNEK</sequence>
<dbReference type="InterPro" id="IPR048254">
    <property type="entry name" value="CDP_ALCOHOL_P_TRANSF_CS"/>
</dbReference>
<comment type="similarity">
    <text evidence="8">Belongs to the CDP-alcohol phosphatidyltransferase class-I family.</text>
</comment>
<evidence type="ECO:0000256" key="4">
    <source>
        <dbReference type="ARBA" id="ARBA00022989"/>
    </source>
</evidence>
<keyword evidence="3 9" id="KW-0812">Transmembrane</keyword>
<keyword evidence="2 8" id="KW-0808">Transferase</keyword>
<accession>A0ABM0JLP4</accession>
<feature type="transmembrane region" description="Helical" evidence="9">
    <location>
        <begin position="120"/>
        <end position="140"/>
    </location>
</feature>
<dbReference type="GeneID" id="101858706"/>
<keyword evidence="10" id="KW-1185">Reference proteome</keyword>
<evidence type="ECO:0000256" key="8">
    <source>
        <dbReference type="RuleBase" id="RU003750"/>
    </source>
</evidence>
<dbReference type="PANTHER" id="PTHR15362:SF13">
    <property type="entry name" value="SI:CH1073-145M9.1"/>
    <property type="match status" value="1"/>
</dbReference>
<comment type="subcellular location">
    <subcellularLocation>
        <location evidence="1">Membrane</location>
        <topology evidence="1">Multi-pass membrane protein</topology>
    </subcellularLocation>
</comment>
<gene>
    <name evidence="11" type="primary">LOC101858706</name>
</gene>
<dbReference type="Gene3D" id="1.20.120.1760">
    <property type="match status" value="1"/>
</dbReference>
<keyword evidence="7" id="KW-1208">Phospholipid metabolism</keyword>
<protein>
    <submittedName>
        <fullName evidence="11">Uncharacterized protein LOC101858706</fullName>
    </submittedName>
</protein>
<evidence type="ECO:0000256" key="1">
    <source>
        <dbReference type="ARBA" id="ARBA00004141"/>
    </source>
</evidence>
<evidence type="ECO:0000256" key="2">
    <source>
        <dbReference type="ARBA" id="ARBA00022679"/>
    </source>
</evidence>
<evidence type="ECO:0000256" key="5">
    <source>
        <dbReference type="ARBA" id="ARBA00023098"/>
    </source>
</evidence>
<reference evidence="11" key="1">
    <citation type="submission" date="2025-08" db="UniProtKB">
        <authorList>
            <consortium name="RefSeq"/>
        </authorList>
    </citation>
    <scope>IDENTIFICATION</scope>
</reference>
<keyword evidence="6 9" id="KW-0472">Membrane</keyword>
<evidence type="ECO:0000256" key="7">
    <source>
        <dbReference type="ARBA" id="ARBA00023264"/>
    </source>
</evidence>
<evidence type="ECO:0000256" key="9">
    <source>
        <dbReference type="SAM" id="Phobius"/>
    </source>
</evidence>
<evidence type="ECO:0000256" key="3">
    <source>
        <dbReference type="ARBA" id="ARBA00022692"/>
    </source>
</evidence>
<feature type="transmembrane region" description="Helical" evidence="9">
    <location>
        <begin position="160"/>
        <end position="184"/>
    </location>
</feature>
<name>A0ABM0JLP4_APLCA</name>
<proteinExistence type="inferred from homology"/>
<dbReference type="Proteomes" id="UP000694888">
    <property type="component" value="Unplaced"/>
</dbReference>
<dbReference type="Pfam" id="PF01066">
    <property type="entry name" value="CDP-OH_P_transf"/>
    <property type="match status" value="1"/>
</dbReference>
<dbReference type="InterPro" id="IPR000462">
    <property type="entry name" value="CDP-OH_P_trans"/>
</dbReference>
<keyword evidence="5" id="KW-0443">Lipid metabolism</keyword>
<dbReference type="RefSeq" id="XP_005096617.1">
    <property type="nucleotide sequence ID" value="XM_005096560.3"/>
</dbReference>
<dbReference type="PANTHER" id="PTHR15362">
    <property type="entry name" value="PHOSPHATIDYLINOSITOL SYNTHASE"/>
    <property type="match status" value="1"/>
</dbReference>
<evidence type="ECO:0000313" key="10">
    <source>
        <dbReference type="Proteomes" id="UP000694888"/>
    </source>
</evidence>
<evidence type="ECO:0000256" key="6">
    <source>
        <dbReference type="ARBA" id="ARBA00023136"/>
    </source>
</evidence>
<feature type="transmembrane region" description="Helical" evidence="9">
    <location>
        <begin position="6"/>
        <end position="28"/>
    </location>
</feature>
<feature type="transmembrane region" description="Helical" evidence="9">
    <location>
        <begin position="75"/>
        <end position="99"/>
    </location>
</feature>
<dbReference type="InterPro" id="IPR043130">
    <property type="entry name" value="CDP-OH_PTrfase_TM_dom"/>
</dbReference>
<keyword evidence="4 9" id="KW-1133">Transmembrane helix</keyword>
<evidence type="ECO:0000313" key="11">
    <source>
        <dbReference type="RefSeq" id="XP_005096617.1"/>
    </source>
</evidence>
<dbReference type="PROSITE" id="PS00379">
    <property type="entry name" value="CDP_ALCOHOL_P_TRANSF"/>
    <property type="match status" value="1"/>
</dbReference>
<organism evidence="10 11">
    <name type="scientific">Aplysia californica</name>
    <name type="common">California sea hare</name>
    <dbReference type="NCBI Taxonomy" id="6500"/>
    <lineage>
        <taxon>Eukaryota</taxon>
        <taxon>Metazoa</taxon>
        <taxon>Spiralia</taxon>
        <taxon>Lophotrochozoa</taxon>
        <taxon>Mollusca</taxon>
        <taxon>Gastropoda</taxon>
        <taxon>Heterobranchia</taxon>
        <taxon>Euthyneura</taxon>
        <taxon>Tectipleura</taxon>
        <taxon>Aplysiida</taxon>
        <taxon>Aplysioidea</taxon>
        <taxon>Aplysiidae</taxon>
        <taxon>Aplysia</taxon>
    </lineage>
</organism>